<feature type="domain" description="ABC transporter" evidence="7">
    <location>
        <begin position="335"/>
        <end position="564"/>
    </location>
</feature>
<feature type="region of interest" description="Disordered" evidence="5">
    <location>
        <begin position="539"/>
        <end position="565"/>
    </location>
</feature>
<dbReference type="GO" id="GO:0015421">
    <property type="term" value="F:ABC-type oligopeptide transporter activity"/>
    <property type="evidence" value="ECO:0007669"/>
    <property type="project" value="TreeGrafter"/>
</dbReference>
<evidence type="ECO:0000259" key="7">
    <source>
        <dbReference type="PROSITE" id="PS50893"/>
    </source>
</evidence>
<dbReference type="Proteomes" id="UP000636661">
    <property type="component" value="Unassembled WGS sequence"/>
</dbReference>
<evidence type="ECO:0000256" key="4">
    <source>
        <dbReference type="ARBA" id="ARBA00023136"/>
    </source>
</evidence>
<dbReference type="PROSITE" id="PS00211">
    <property type="entry name" value="ABC_TRANSPORTER_1"/>
    <property type="match status" value="1"/>
</dbReference>
<comment type="subcellular location">
    <subcellularLocation>
        <location evidence="1">Cell membrane</location>
        <topology evidence="1">Multi-pass membrane protein</topology>
    </subcellularLocation>
</comment>
<reference evidence="9" key="2">
    <citation type="submission" date="2020-09" db="EMBL/GenBank/DDBJ databases">
        <authorList>
            <person name="Sun Q."/>
            <person name="Ohkuma M."/>
        </authorList>
    </citation>
    <scope>NUCLEOTIDE SEQUENCE</scope>
    <source>
        <strain evidence="9">JCM 4391</strain>
    </source>
</reference>
<feature type="transmembrane region" description="Helical" evidence="6">
    <location>
        <begin position="177"/>
        <end position="197"/>
    </location>
</feature>
<dbReference type="InterPro" id="IPR011527">
    <property type="entry name" value="ABC1_TM_dom"/>
</dbReference>
<feature type="transmembrane region" description="Helical" evidence="6">
    <location>
        <begin position="79"/>
        <end position="104"/>
    </location>
</feature>
<keyword evidence="2 6" id="KW-0812">Transmembrane</keyword>
<dbReference type="InterPro" id="IPR027417">
    <property type="entry name" value="P-loop_NTPase"/>
</dbReference>
<dbReference type="GO" id="GO:0016887">
    <property type="term" value="F:ATP hydrolysis activity"/>
    <property type="evidence" value="ECO:0007669"/>
    <property type="project" value="InterPro"/>
</dbReference>
<dbReference type="InterPro" id="IPR017871">
    <property type="entry name" value="ABC_transporter-like_CS"/>
</dbReference>
<feature type="domain" description="ABC transmembrane type-1" evidence="8">
    <location>
        <begin position="39"/>
        <end position="321"/>
    </location>
</feature>
<name>A0A918M5Y9_9ACTN</name>
<evidence type="ECO:0000256" key="5">
    <source>
        <dbReference type="SAM" id="MobiDB-lite"/>
    </source>
</evidence>
<dbReference type="InterPro" id="IPR003439">
    <property type="entry name" value="ABC_transporter-like_ATP-bd"/>
</dbReference>
<dbReference type="Gene3D" id="3.40.50.300">
    <property type="entry name" value="P-loop containing nucleotide triphosphate hydrolases"/>
    <property type="match status" value="1"/>
</dbReference>
<dbReference type="Pfam" id="PF00005">
    <property type="entry name" value="ABC_tran"/>
    <property type="match status" value="1"/>
</dbReference>
<keyword evidence="4 6" id="KW-0472">Membrane</keyword>
<feature type="transmembrane region" description="Helical" evidence="6">
    <location>
        <begin position="38"/>
        <end position="59"/>
    </location>
</feature>
<feature type="transmembrane region" description="Helical" evidence="6">
    <location>
        <begin position="260"/>
        <end position="282"/>
    </location>
</feature>
<gene>
    <name evidence="9" type="ORF">GCM10010274_38780</name>
</gene>
<dbReference type="Gene3D" id="1.20.1560.10">
    <property type="entry name" value="ABC transporter type 1, transmembrane domain"/>
    <property type="match status" value="1"/>
</dbReference>
<sequence length="565" mass="58665">MTNRLFDRSVAPAALPEADTRGPWRYLWWLVRVRPWPLVLGAVLGTAWMVPLALVPLVIGRAIDEAGRPGGDQAGLLLWSLLALGLGVLQAAAGAGLIQAAVGAEAHALSYTHRVLMRHVVRLGATLRDKARSGDVAASAAADVESIGNAFEVVGRTVGAVVAAVLVAVALTATSPVLGLAVLIGVPAAVLGIGPLLRPLQERDEAQREHMGVATSQAGDIVAGLRILRGIGGEAGFAERFRRTSQDVRRAGESAGRMEAWLQAAGVLLPGLVTVGIVWLGARLALQGTITAGELIAFYGASAFLTLPVSTATEAAETLSLAKVAAGRVCALLRLTPDDTQPAHPRPLPPGPLSLADPHTGVTAEAGRLTVVVTPADRTGDLADRFTRPGGPRDGTPAVLLGGVPLDRVDLAELRSRVLRSGPADTLFSGTLREELAARADRSPRELDRALFAADAADVVEALPAGLDTHVDEGGRALSGGQRQRLVLARALLAAPDVLVLEDPTSSVDAHTEARVVERVAALRAGRTTVVFSDSPLWRGVADREARPGPDRVPGSPDRSAGVPS</sequence>
<dbReference type="EMBL" id="BMTP01000009">
    <property type="protein sequence ID" value="GGU46613.1"/>
    <property type="molecule type" value="Genomic_DNA"/>
</dbReference>
<organism evidence="9 10">
    <name type="scientific">Streptomyces lavendofoliae</name>
    <dbReference type="NCBI Taxonomy" id="67314"/>
    <lineage>
        <taxon>Bacteria</taxon>
        <taxon>Bacillati</taxon>
        <taxon>Actinomycetota</taxon>
        <taxon>Actinomycetes</taxon>
        <taxon>Kitasatosporales</taxon>
        <taxon>Streptomycetaceae</taxon>
        <taxon>Streptomyces</taxon>
    </lineage>
</organism>
<evidence type="ECO:0000313" key="10">
    <source>
        <dbReference type="Proteomes" id="UP000636661"/>
    </source>
</evidence>
<dbReference type="PANTHER" id="PTHR43394">
    <property type="entry name" value="ATP-DEPENDENT PERMEASE MDL1, MITOCHONDRIAL"/>
    <property type="match status" value="1"/>
</dbReference>
<dbReference type="GO" id="GO:0005886">
    <property type="term" value="C:plasma membrane"/>
    <property type="evidence" value="ECO:0007669"/>
    <property type="project" value="UniProtKB-SubCell"/>
</dbReference>
<feature type="compositionally biased region" description="Basic and acidic residues" evidence="5">
    <location>
        <begin position="541"/>
        <end position="550"/>
    </location>
</feature>
<dbReference type="PANTHER" id="PTHR43394:SF1">
    <property type="entry name" value="ATP-BINDING CASSETTE SUB-FAMILY B MEMBER 10, MITOCHONDRIAL"/>
    <property type="match status" value="1"/>
</dbReference>
<dbReference type="InterPro" id="IPR036640">
    <property type="entry name" value="ABC1_TM_sf"/>
</dbReference>
<evidence type="ECO:0000256" key="1">
    <source>
        <dbReference type="ARBA" id="ARBA00004651"/>
    </source>
</evidence>
<reference evidence="9" key="1">
    <citation type="journal article" date="2014" name="Int. J. Syst. Evol. Microbiol.">
        <title>Complete genome sequence of Corynebacterium casei LMG S-19264T (=DSM 44701T), isolated from a smear-ripened cheese.</title>
        <authorList>
            <consortium name="US DOE Joint Genome Institute (JGI-PGF)"/>
            <person name="Walter F."/>
            <person name="Albersmeier A."/>
            <person name="Kalinowski J."/>
            <person name="Ruckert C."/>
        </authorList>
    </citation>
    <scope>NUCLEOTIDE SEQUENCE</scope>
    <source>
        <strain evidence="9">JCM 4391</strain>
    </source>
</reference>
<keyword evidence="3 6" id="KW-1133">Transmembrane helix</keyword>
<dbReference type="AlphaFoldDB" id="A0A918M5Y9"/>
<accession>A0A918M5Y9</accession>
<proteinExistence type="predicted"/>
<evidence type="ECO:0000256" key="2">
    <source>
        <dbReference type="ARBA" id="ARBA00022692"/>
    </source>
</evidence>
<dbReference type="RefSeq" id="WP_189552121.1">
    <property type="nucleotide sequence ID" value="NZ_BMTP01000009.1"/>
</dbReference>
<dbReference type="PROSITE" id="PS50929">
    <property type="entry name" value="ABC_TM1F"/>
    <property type="match status" value="1"/>
</dbReference>
<dbReference type="SUPFAM" id="SSF52540">
    <property type="entry name" value="P-loop containing nucleoside triphosphate hydrolases"/>
    <property type="match status" value="1"/>
</dbReference>
<evidence type="ECO:0000259" key="8">
    <source>
        <dbReference type="PROSITE" id="PS50929"/>
    </source>
</evidence>
<dbReference type="GO" id="GO:0005524">
    <property type="term" value="F:ATP binding"/>
    <property type="evidence" value="ECO:0007669"/>
    <property type="project" value="InterPro"/>
</dbReference>
<dbReference type="PROSITE" id="PS50893">
    <property type="entry name" value="ABC_TRANSPORTER_2"/>
    <property type="match status" value="1"/>
</dbReference>
<evidence type="ECO:0000313" key="9">
    <source>
        <dbReference type="EMBL" id="GGU46613.1"/>
    </source>
</evidence>
<evidence type="ECO:0000256" key="6">
    <source>
        <dbReference type="SAM" id="Phobius"/>
    </source>
</evidence>
<dbReference type="SUPFAM" id="SSF90123">
    <property type="entry name" value="ABC transporter transmembrane region"/>
    <property type="match status" value="1"/>
</dbReference>
<dbReference type="Pfam" id="PF00664">
    <property type="entry name" value="ABC_membrane"/>
    <property type="match status" value="1"/>
</dbReference>
<dbReference type="InterPro" id="IPR039421">
    <property type="entry name" value="Type_1_exporter"/>
</dbReference>
<comment type="caution">
    <text evidence="9">The sequence shown here is derived from an EMBL/GenBank/DDBJ whole genome shotgun (WGS) entry which is preliminary data.</text>
</comment>
<protein>
    <submittedName>
        <fullName evidence="9">Multidrug ABC transporter permease</fullName>
    </submittedName>
</protein>
<feature type="transmembrane region" description="Helical" evidence="6">
    <location>
        <begin position="153"/>
        <end position="171"/>
    </location>
</feature>
<evidence type="ECO:0000256" key="3">
    <source>
        <dbReference type="ARBA" id="ARBA00022989"/>
    </source>
</evidence>
<keyword evidence="10" id="KW-1185">Reference proteome</keyword>
<dbReference type="CDD" id="cd07346">
    <property type="entry name" value="ABC_6TM_exporters"/>
    <property type="match status" value="1"/>
</dbReference>